<dbReference type="HOGENOM" id="CLU_165232_0_0_2"/>
<name>U1PJK6_9EURY</name>
<dbReference type="Proteomes" id="UP000030710">
    <property type="component" value="Unassembled WGS sequence"/>
</dbReference>
<protein>
    <submittedName>
        <fullName evidence="1">Uncharacterized protein</fullName>
    </submittedName>
</protein>
<dbReference type="eggNOG" id="arCOG09341">
    <property type="taxonomic scope" value="Archaea"/>
</dbReference>
<evidence type="ECO:0000313" key="1">
    <source>
        <dbReference type="EMBL" id="ERG93842.1"/>
    </source>
</evidence>
<dbReference type="EMBL" id="KE356561">
    <property type="protein sequence ID" value="ERG93842.1"/>
    <property type="molecule type" value="Genomic_DNA"/>
</dbReference>
<dbReference type="AlphaFoldDB" id="U1PJK6"/>
<proteinExistence type="predicted"/>
<accession>U1PJK6</accession>
<sequence>MIRRKFLVVAGVASCSGCVSDLQELRPSRFSIFNDRDSVVEGSLQLRYSNGSTINQWKFSVNTGETNEFTANLPVIRNFFIIVDVDRPEETTHETTELTESNDYQIEIKPNDIRVLVLT</sequence>
<gene>
    <name evidence="1" type="ORF">J07HQW2_00276</name>
</gene>
<reference evidence="1 2" key="1">
    <citation type="journal article" date="2013" name="PLoS ONE">
        <title>Assembly-driven community genomics of a hypersaline microbial ecosystem.</title>
        <authorList>
            <person name="Podell S."/>
            <person name="Ugalde J.A."/>
            <person name="Narasingarao P."/>
            <person name="Banfield J.F."/>
            <person name="Heidelberg K.B."/>
            <person name="Allen E.E."/>
        </authorList>
    </citation>
    <scope>NUCLEOTIDE SEQUENCE [LARGE SCALE GENOMIC DNA]</scope>
    <source>
        <strain evidence="2">J07HQW2</strain>
    </source>
</reference>
<evidence type="ECO:0000313" key="2">
    <source>
        <dbReference type="Proteomes" id="UP000030710"/>
    </source>
</evidence>
<organism evidence="1 2">
    <name type="scientific">Haloquadratum walsbyi J07HQW2</name>
    <dbReference type="NCBI Taxonomy" id="1238425"/>
    <lineage>
        <taxon>Archaea</taxon>
        <taxon>Methanobacteriati</taxon>
        <taxon>Methanobacteriota</taxon>
        <taxon>Stenosarchaea group</taxon>
        <taxon>Halobacteria</taxon>
        <taxon>Halobacteriales</taxon>
        <taxon>Haloferacaceae</taxon>
        <taxon>Haloquadratum</taxon>
    </lineage>
</organism>